<name>A0A392MQE9_9FABA</name>
<sequence>AVTKKAKDTSLKPVKYGPSRKRSKPTPPPEKKKTPLKRKSAPPSDSDYDVEKDAPSIKTPAKKAMTTKKSVQEVEEVPCDNVSFHRAAYAQRWNYVCKRRFTLERELGKDILECDEIVTLVKEAGLMKTVSGLSDCYEKLVREFLVNIPEDCDNHLSKEYQKVFVRGKCVEFSPTIINKALDNPDEPKPEMRIGAANWVPTRHSSDVATDIAGPSNKFASVPMTRKEIIAALETNCKELDEKKLQFERMIHALRLEEAAEEADNAVQGEDMAEDVDDGVAGDDDIGANSENEEDEAEETSDSTPV</sequence>
<comment type="caution">
    <text evidence="3">The sequence shown here is derived from an EMBL/GenBank/DDBJ whole genome shotgun (WGS) entry which is preliminary data.</text>
</comment>
<accession>A0A392MQE9</accession>
<dbReference type="Proteomes" id="UP000265520">
    <property type="component" value="Unassembled WGS sequence"/>
</dbReference>
<gene>
    <name evidence="3" type="ORF">A2U01_0010641</name>
</gene>
<keyword evidence="4" id="KW-1185">Reference proteome</keyword>
<dbReference type="EMBL" id="LXQA010016790">
    <property type="protein sequence ID" value="MCH89740.1"/>
    <property type="molecule type" value="Genomic_DNA"/>
</dbReference>
<feature type="compositionally biased region" description="Acidic residues" evidence="2">
    <location>
        <begin position="270"/>
        <end position="305"/>
    </location>
</feature>
<dbReference type="AlphaFoldDB" id="A0A392MQE9"/>
<evidence type="ECO:0000256" key="2">
    <source>
        <dbReference type="SAM" id="MobiDB-lite"/>
    </source>
</evidence>
<feature type="non-terminal residue" evidence="3">
    <location>
        <position position="1"/>
    </location>
</feature>
<organism evidence="3 4">
    <name type="scientific">Trifolium medium</name>
    <dbReference type="NCBI Taxonomy" id="97028"/>
    <lineage>
        <taxon>Eukaryota</taxon>
        <taxon>Viridiplantae</taxon>
        <taxon>Streptophyta</taxon>
        <taxon>Embryophyta</taxon>
        <taxon>Tracheophyta</taxon>
        <taxon>Spermatophyta</taxon>
        <taxon>Magnoliopsida</taxon>
        <taxon>eudicotyledons</taxon>
        <taxon>Gunneridae</taxon>
        <taxon>Pentapetalae</taxon>
        <taxon>rosids</taxon>
        <taxon>fabids</taxon>
        <taxon>Fabales</taxon>
        <taxon>Fabaceae</taxon>
        <taxon>Papilionoideae</taxon>
        <taxon>50 kb inversion clade</taxon>
        <taxon>NPAAA clade</taxon>
        <taxon>Hologalegina</taxon>
        <taxon>IRL clade</taxon>
        <taxon>Trifolieae</taxon>
        <taxon>Trifolium</taxon>
    </lineage>
</organism>
<feature type="compositionally biased region" description="Basic and acidic residues" evidence="2">
    <location>
        <begin position="1"/>
        <end position="10"/>
    </location>
</feature>
<evidence type="ECO:0000256" key="1">
    <source>
        <dbReference type="SAM" id="Coils"/>
    </source>
</evidence>
<feature type="region of interest" description="Disordered" evidence="2">
    <location>
        <begin position="261"/>
        <end position="305"/>
    </location>
</feature>
<evidence type="ECO:0000313" key="3">
    <source>
        <dbReference type="EMBL" id="MCH89740.1"/>
    </source>
</evidence>
<feature type="region of interest" description="Disordered" evidence="2">
    <location>
        <begin position="1"/>
        <end position="64"/>
    </location>
</feature>
<reference evidence="3 4" key="1">
    <citation type="journal article" date="2018" name="Front. Plant Sci.">
        <title>Red Clover (Trifolium pratense) and Zigzag Clover (T. medium) - A Picture of Genomic Similarities and Differences.</title>
        <authorList>
            <person name="Dluhosova J."/>
            <person name="Istvanek J."/>
            <person name="Nedelnik J."/>
            <person name="Repkova J."/>
        </authorList>
    </citation>
    <scope>NUCLEOTIDE SEQUENCE [LARGE SCALE GENOMIC DNA]</scope>
    <source>
        <strain evidence="4">cv. 10/8</strain>
        <tissue evidence="3">Leaf</tissue>
    </source>
</reference>
<evidence type="ECO:0000313" key="4">
    <source>
        <dbReference type="Proteomes" id="UP000265520"/>
    </source>
</evidence>
<feature type="coiled-coil region" evidence="1">
    <location>
        <begin position="229"/>
        <end position="256"/>
    </location>
</feature>
<proteinExistence type="predicted"/>
<keyword evidence="1" id="KW-0175">Coiled coil</keyword>
<protein>
    <submittedName>
        <fullName evidence="3">Envelope-like protein</fullName>
    </submittedName>
</protein>